<evidence type="ECO:0000313" key="1">
    <source>
        <dbReference type="EMBL" id="AFU58184.1"/>
    </source>
</evidence>
<dbReference type="AlphaFoldDB" id="K0IMT5"/>
<sequence length="287" mass="33300">MSTDLAEELKIQSVRDLEQAKSILKQGENLEHVAWFCEQSYEKLIKHVYAHFKIKIQNRSVSGVYDKIFRAGHYDSPDLVLNMLGELAREFWDMYNRGLSVLPKLSDSDRTILKRFIDNVPQDALRRNERHIESIRRKIDMVVNKDKEFESFLRNSTYEKLHESMMKYDYNQIIDQTVAKNTAGLEGLVGVDPNVLMKGINSQLYKDYYLFVAKLLGLAEWLLPNISGSRYPLRESGFGNLKLYRELNDQLILFFGYMVSILDGLQTGKDRFISSIISILKTGSDQH</sequence>
<keyword evidence="2" id="KW-1185">Reference proteome</keyword>
<protein>
    <recommendedName>
        <fullName evidence="3">HEPN domain-containing protein</fullName>
    </recommendedName>
</protein>
<dbReference type="KEGG" id="nga:Ngar_c12440"/>
<accession>K0IMT5</accession>
<dbReference type="InParanoid" id="K0IMT5"/>
<dbReference type="HOGENOM" id="CLU_968445_0_0_2"/>
<dbReference type="EMBL" id="CP002408">
    <property type="protein sequence ID" value="AFU58184.1"/>
    <property type="molecule type" value="Genomic_DNA"/>
</dbReference>
<reference evidence="1 2" key="1">
    <citation type="journal article" date="2012" name="Environ. Microbiol.">
        <title>The genome of the ammonia-oxidizing Candidatus Nitrososphaera gargensis: insights into metabolic versatility and environmental adaptations.</title>
        <authorList>
            <person name="Spang A."/>
            <person name="Poehlein A."/>
            <person name="Offre P."/>
            <person name="Zumbragel S."/>
            <person name="Haider S."/>
            <person name="Rychlik N."/>
            <person name="Nowka B."/>
            <person name="Schmeisser C."/>
            <person name="Lebedeva E.V."/>
            <person name="Rattei T."/>
            <person name="Bohm C."/>
            <person name="Schmid M."/>
            <person name="Galushko A."/>
            <person name="Hatzenpichler R."/>
            <person name="Weinmaier T."/>
            <person name="Daniel R."/>
            <person name="Schleper C."/>
            <person name="Spieck E."/>
            <person name="Streit W."/>
            <person name="Wagner M."/>
        </authorList>
    </citation>
    <scope>NUCLEOTIDE SEQUENCE [LARGE SCALE GENOMIC DNA]</scope>
    <source>
        <strain evidence="2">Ga9.2</strain>
    </source>
</reference>
<dbReference type="Gene3D" id="1.20.120.330">
    <property type="entry name" value="Nucleotidyltransferases domain 2"/>
    <property type="match status" value="1"/>
</dbReference>
<evidence type="ECO:0000313" key="2">
    <source>
        <dbReference type="Proteomes" id="UP000008037"/>
    </source>
</evidence>
<dbReference type="BioCyc" id="CNIT1237085:G1324-1242-MONOMER"/>
<proteinExistence type="predicted"/>
<organism evidence="1 2">
    <name type="scientific">Nitrososphaera gargensis (strain Ga9.2)</name>
    <dbReference type="NCBI Taxonomy" id="1237085"/>
    <lineage>
        <taxon>Archaea</taxon>
        <taxon>Nitrososphaerota</taxon>
        <taxon>Nitrososphaeria</taxon>
        <taxon>Nitrososphaerales</taxon>
        <taxon>Nitrososphaeraceae</taxon>
        <taxon>Nitrososphaera</taxon>
    </lineage>
</organism>
<dbReference type="Proteomes" id="UP000008037">
    <property type="component" value="Chromosome"/>
</dbReference>
<evidence type="ECO:0008006" key="3">
    <source>
        <dbReference type="Google" id="ProtNLM"/>
    </source>
</evidence>
<name>K0IMT5_NITGG</name>
<gene>
    <name evidence="1" type="ordered locus">Ngar_c12440</name>
</gene>
<dbReference type="GeneID" id="13797503"/>
<dbReference type="RefSeq" id="WP_015018721.1">
    <property type="nucleotide sequence ID" value="NC_018719.1"/>
</dbReference>